<dbReference type="OrthoDB" id="8666056at2"/>
<evidence type="ECO:0000256" key="3">
    <source>
        <dbReference type="ARBA" id="ARBA00022679"/>
    </source>
</evidence>
<dbReference type="RefSeq" id="WP_053938457.1">
    <property type="nucleotide sequence ID" value="NZ_LAQT01000010.1"/>
</dbReference>
<dbReference type="EMBL" id="LAQT01000010">
    <property type="protein sequence ID" value="KPC52207.1"/>
    <property type="molecule type" value="Genomic_DNA"/>
</dbReference>
<organism evidence="5 6">
    <name type="scientific">Amantichitinum ursilacus</name>
    <dbReference type="NCBI Taxonomy" id="857265"/>
    <lineage>
        <taxon>Bacteria</taxon>
        <taxon>Pseudomonadati</taxon>
        <taxon>Pseudomonadota</taxon>
        <taxon>Betaproteobacteria</taxon>
        <taxon>Neisseriales</taxon>
        <taxon>Chitinibacteraceae</taxon>
        <taxon>Amantichitinum</taxon>
    </lineage>
</organism>
<dbReference type="InterPro" id="IPR001173">
    <property type="entry name" value="Glyco_trans_2-like"/>
</dbReference>
<dbReference type="Gene3D" id="3.90.550.10">
    <property type="entry name" value="Spore Coat Polysaccharide Biosynthesis Protein SpsA, Chain A"/>
    <property type="match status" value="1"/>
</dbReference>
<protein>
    <submittedName>
        <fullName evidence="5">UDP-Gal:alpha-D-GlcNAc-diphosphoundecaprenol beta-1,3-galactosyltransferase</fullName>
        <ecNumber evidence="5">2.4.1.303</ecNumber>
    </submittedName>
</protein>
<evidence type="ECO:0000313" key="5">
    <source>
        <dbReference type="EMBL" id="KPC52207.1"/>
    </source>
</evidence>
<dbReference type="InterPro" id="IPR050834">
    <property type="entry name" value="Glycosyltransf_2"/>
</dbReference>
<accession>A0A0N0XJI7</accession>
<dbReference type="PANTHER" id="PTHR43685:SF5">
    <property type="entry name" value="GLYCOSYLTRANSFERASE EPSE-RELATED"/>
    <property type="match status" value="1"/>
</dbReference>
<keyword evidence="2 5" id="KW-0328">Glycosyltransferase</keyword>
<sequence>MLPNIANETQVFNGEGFSLLGSVYHRESPAALAQCLESIALATLGDNAEVVLVQDGPLTPELLAVIDQFRSRMVLVDVPLPENVGLGAALNAGLARCSHDLVARFDTDDIDLPARFALQLQRFACQPDLALLGGWIDEFVDDPAHPHAERHTPVSHDSILQFARKRNPFNHMTVMFRKQAVLAVGGYGGEYLFEDYALWVRLLQAGYATDNLPAVLTHARTGTSMYRRRGGWRYAVSEWRLLRQFCASGFINRYQMLGSALMRLPVRLLPAGLRGWIYCVPLRARATAGKQLAQ</sequence>
<gene>
    <name evidence="5" type="primary">wbbD_1</name>
    <name evidence="5" type="ORF">WG78_14145</name>
</gene>
<evidence type="ECO:0000313" key="6">
    <source>
        <dbReference type="Proteomes" id="UP000037939"/>
    </source>
</evidence>
<proteinExistence type="inferred from homology"/>
<evidence type="ECO:0000256" key="2">
    <source>
        <dbReference type="ARBA" id="ARBA00022676"/>
    </source>
</evidence>
<dbReference type="SUPFAM" id="SSF53448">
    <property type="entry name" value="Nucleotide-diphospho-sugar transferases"/>
    <property type="match status" value="1"/>
</dbReference>
<dbReference type="Pfam" id="PF00535">
    <property type="entry name" value="Glycos_transf_2"/>
    <property type="match status" value="1"/>
</dbReference>
<reference evidence="5 6" key="1">
    <citation type="submission" date="2015-07" db="EMBL/GenBank/DDBJ databases">
        <title>Draft genome sequence of the Amantichitinum ursilacus IGB-41, a new chitin-degrading bacterium.</title>
        <authorList>
            <person name="Kirstahler P."/>
            <person name="Guenther M."/>
            <person name="Grumaz C."/>
            <person name="Rupp S."/>
            <person name="Zibek S."/>
            <person name="Sohn K."/>
        </authorList>
    </citation>
    <scope>NUCLEOTIDE SEQUENCE [LARGE SCALE GENOMIC DNA]</scope>
    <source>
        <strain evidence="5 6">IGB-41</strain>
    </source>
</reference>
<dbReference type="EC" id="2.4.1.303" evidence="5"/>
<feature type="domain" description="Glycosyltransferase 2-like" evidence="4">
    <location>
        <begin position="25"/>
        <end position="174"/>
    </location>
</feature>
<dbReference type="STRING" id="857265.WG78_14145"/>
<name>A0A0N0XJI7_9NEIS</name>
<comment type="similarity">
    <text evidence="1">Belongs to the glycosyltransferase 2 family.</text>
</comment>
<dbReference type="InterPro" id="IPR029044">
    <property type="entry name" value="Nucleotide-diphossugar_trans"/>
</dbReference>
<dbReference type="AlphaFoldDB" id="A0A0N0XJI7"/>
<dbReference type="PANTHER" id="PTHR43685">
    <property type="entry name" value="GLYCOSYLTRANSFERASE"/>
    <property type="match status" value="1"/>
</dbReference>
<keyword evidence="6" id="KW-1185">Reference proteome</keyword>
<comment type="caution">
    <text evidence="5">The sequence shown here is derived from an EMBL/GenBank/DDBJ whole genome shotgun (WGS) entry which is preliminary data.</text>
</comment>
<keyword evidence="3 5" id="KW-0808">Transferase</keyword>
<dbReference type="GO" id="GO:0016757">
    <property type="term" value="F:glycosyltransferase activity"/>
    <property type="evidence" value="ECO:0007669"/>
    <property type="project" value="UniProtKB-KW"/>
</dbReference>
<dbReference type="Proteomes" id="UP000037939">
    <property type="component" value="Unassembled WGS sequence"/>
</dbReference>
<evidence type="ECO:0000259" key="4">
    <source>
        <dbReference type="Pfam" id="PF00535"/>
    </source>
</evidence>
<evidence type="ECO:0000256" key="1">
    <source>
        <dbReference type="ARBA" id="ARBA00006739"/>
    </source>
</evidence>
<dbReference type="PATRIC" id="fig|857265.3.peg.2911"/>